<dbReference type="KEGG" id="pgs:CPT03_13825"/>
<accession>A0A2D1U7E0</accession>
<evidence type="ECO:0000313" key="1">
    <source>
        <dbReference type="EMBL" id="ATP57474.1"/>
    </source>
</evidence>
<dbReference type="SUPFAM" id="SSF109604">
    <property type="entry name" value="HD-domain/PDEase-like"/>
    <property type="match status" value="1"/>
</dbReference>
<reference evidence="1 2" key="1">
    <citation type="submission" date="2017-10" db="EMBL/GenBank/DDBJ databases">
        <title>Whole genome of Pedobacter ginsengisoli T01R-27 isolated from tomato rhizosphere.</title>
        <authorList>
            <person name="Weon H.-Y."/>
            <person name="Lee S.A."/>
            <person name="Sang M.K."/>
            <person name="Song J."/>
        </authorList>
    </citation>
    <scope>NUCLEOTIDE SEQUENCE [LARGE SCALE GENOMIC DNA]</scope>
    <source>
        <strain evidence="1 2">T01R-27</strain>
    </source>
</reference>
<gene>
    <name evidence="1" type="ORF">CPT03_13825</name>
</gene>
<dbReference type="GO" id="GO:0008893">
    <property type="term" value="F:guanosine-3',5'-bis(diphosphate) 3'-diphosphatase activity"/>
    <property type="evidence" value="ECO:0007669"/>
    <property type="project" value="TreeGrafter"/>
</dbReference>
<dbReference type="PANTHER" id="PTHR46246">
    <property type="entry name" value="GUANOSINE-3',5'-BIS(DIPHOSPHATE) 3'-PYROPHOSPHOHYDROLASE MESH1"/>
    <property type="match status" value="1"/>
</dbReference>
<dbReference type="Gene3D" id="1.10.3210.10">
    <property type="entry name" value="Hypothetical protein af1432"/>
    <property type="match status" value="1"/>
</dbReference>
<dbReference type="EMBL" id="CP024091">
    <property type="protein sequence ID" value="ATP57474.1"/>
    <property type="molecule type" value="Genomic_DNA"/>
</dbReference>
<protein>
    <submittedName>
        <fullName evidence="1">Guanosine-3',5'-bis(Diphosphate) 3'-pyrophosphohydrolase</fullName>
    </submittedName>
</protein>
<keyword evidence="1" id="KW-0378">Hydrolase</keyword>
<evidence type="ECO:0000313" key="2">
    <source>
        <dbReference type="Proteomes" id="UP000223749"/>
    </source>
</evidence>
<sequence length="186" mass="21814">MVNIMEIDDLQQLWELVAKLHDGQKYGGRDRDEQMEYISHIGSVVFELLYAVKSSPELDKDLMIKCGLLHDTIEDTNFTLAQIKETYGLVVASGVAALTKDKALENRMDQMLDSLQRIKQQPKEIWAVKMADRICNLFAPPFYWDNHRKLHYLRESNLIYEELREACPYLAHRLKEKILEYMSYVD</sequence>
<proteinExistence type="predicted"/>
<dbReference type="AlphaFoldDB" id="A0A2D1U7E0"/>
<keyword evidence="2" id="KW-1185">Reference proteome</keyword>
<dbReference type="InterPro" id="IPR052194">
    <property type="entry name" value="MESH1"/>
</dbReference>
<dbReference type="OrthoDB" id="9802385at2"/>
<dbReference type="PANTHER" id="PTHR46246:SF1">
    <property type="entry name" value="GUANOSINE-3',5'-BIS(DIPHOSPHATE) 3'-PYROPHOSPHOHYDROLASE MESH1"/>
    <property type="match status" value="1"/>
</dbReference>
<name>A0A2D1U7E0_9SPHI</name>
<organism evidence="1 2">
    <name type="scientific">Pedobacter ginsengisoli</name>
    <dbReference type="NCBI Taxonomy" id="363852"/>
    <lineage>
        <taxon>Bacteria</taxon>
        <taxon>Pseudomonadati</taxon>
        <taxon>Bacteroidota</taxon>
        <taxon>Sphingobacteriia</taxon>
        <taxon>Sphingobacteriales</taxon>
        <taxon>Sphingobacteriaceae</taxon>
        <taxon>Pedobacter</taxon>
    </lineage>
</organism>
<dbReference type="Proteomes" id="UP000223749">
    <property type="component" value="Chromosome"/>
</dbReference>